<name>A0A4R1RF51_9FLAO</name>
<dbReference type="Proteomes" id="UP000295455">
    <property type="component" value="Unassembled WGS sequence"/>
</dbReference>
<sequence length="232" mass="26892">MCSVSFVPLEGGFLLTSNRDEKSYRPTIEPKIYFENGVELIYPKDKKAGGTWIVAKEDGTCIVLLNGAFENHQKKDFYTKSRGVVLKEIIVDEEPVFYFSEVNLKQVEPFTLIIFQKNELTEVRWDGVGKYITPKSIDKPHFWSSATLYNQSQQDIRKQWFQDFCYKKSLTVGNMLSFHSDTHSENTEFGLAINREDKTQTVSITQLVLNNNKVEMTYIDRITNKIIENITF</sequence>
<dbReference type="RefSeq" id="WP_132218635.1">
    <property type="nucleotide sequence ID" value="NZ_OX156936.1"/>
</dbReference>
<accession>A0A4R1RF51</accession>
<organism evidence="1 2">
    <name type="scientific">Mariniflexile fucanivorans</name>
    <dbReference type="NCBI Taxonomy" id="264023"/>
    <lineage>
        <taxon>Bacteria</taxon>
        <taxon>Pseudomonadati</taxon>
        <taxon>Bacteroidota</taxon>
        <taxon>Flavobacteriia</taxon>
        <taxon>Flavobacteriales</taxon>
        <taxon>Flavobacteriaceae</taxon>
        <taxon>Mariniflexile</taxon>
    </lineage>
</organism>
<dbReference type="PANTHER" id="PTHR17985">
    <property type="entry name" value="SER/THR-RICH PROTEIN T10 IN DGCR REGION"/>
    <property type="match status" value="1"/>
</dbReference>
<protein>
    <submittedName>
        <fullName evidence="1">Transport and Golgi organization protein 2</fullName>
    </submittedName>
</protein>
<comment type="caution">
    <text evidence="1">The sequence shown here is derived from an EMBL/GenBank/DDBJ whole genome shotgun (WGS) entry which is preliminary data.</text>
</comment>
<dbReference type="Pfam" id="PF05742">
    <property type="entry name" value="TANGO2"/>
    <property type="match status" value="1"/>
</dbReference>
<evidence type="ECO:0000313" key="1">
    <source>
        <dbReference type="EMBL" id="TCL64578.1"/>
    </source>
</evidence>
<dbReference type="AlphaFoldDB" id="A0A4R1RF51"/>
<reference evidence="1 2" key="1">
    <citation type="submission" date="2019-03" db="EMBL/GenBank/DDBJ databases">
        <title>Genomic Encyclopedia of Type Strains, Phase IV (KMG-IV): sequencing the most valuable type-strain genomes for metagenomic binning, comparative biology and taxonomic classification.</title>
        <authorList>
            <person name="Goeker M."/>
        </authorList>
    </citation>
    <scope>NUCLEOTIDE SEQUENCE [LARGE SCALE GENOMIC DNA]</scope>
    <source>
        <strain evidence="1 2">DSM 18792</strain>
    </source>
</reference>
<dbReference type="EMBL" id="SLUP01000007">
    <property type="protein sequence ID" value="TCL64578.1"/>
    <property type="molecule type" value="Genomic_DNA"/>
</dbReference>
<dbReference type="PANTHER" id="PTHR17985:SF8">
    <property type="entry name" value="TRANSPORT AND GOLGI ORGANIZATION PROTEIN 2 HOMOLOG"/>
    <property type="match status" value="1"/>
</dbReference>
<dbReference type="OrthoDB" id="4380123at2"/>
<gene>
    <name evidence="1" type="ORF">EV196_107291</name>
</gene>
<proteinExistence type="predicted"/>
<evidence type="ECO:0000313" key="2">
    <source>
        <dbReference type="Proteomes" id="UP000295455"/>
    </source>
</evidence>
<dbReference type="InterPro" id="IPR008551">
    <property type="entry name" value="TANGO2"/>
</dbReference>
<keyword evidence="2" id="KW-1185">Reference proteome</keyword>